<reference evidence="1" key="1">
    <citation type="journal article" date="2023" name="Front. Microbiol.">
        <title>Phylogeography and host specificity of Pasteurellaceae pathogenic to sea-farmed fish in the north-east Atlantic.</title>
        <authorList>
            <person name="Gulla S."/>
            <person name="Colquhoun D.J."/>
            <person name="Olsen A.B."/>
            <person name="Spilsberg B."/>
            <person name="Lagesen K."/>
            <person name="Aakesson C.P."/>
            <person name="Strom S."/>
            <person name="Manji F."/>
            <person name="Birkbeck T.H."/>
            <person name="Nilsen H.K."/>
        </authorList>
    </citation>
    <scope>NUCLEOTIDE SEQUENCE</scope>
    <source>
        <strain evidence="1">TW16_20</strain>
    </source>
</reference>
<dbReference type="RefSeq" id="WP_306373438.1">
    <property type="nucleotide sequence ID" value="NZ_JASAYK010000001.1"/>
</dbReference>
<sequence>MTTYFISRHAGAKDWIAKQGIDIDKIQSHLDINDVSTGDTIIGTLPVQLVAEVCQRGAEYLHLTLNLPEHLRGKDLSSTDMNSVGAKLECFVAKKVIRK</sequence>
<dbReference type="Proteomes" id="UP001236239">
    <property type="component" value="Unassembled WGS sequence"/>
</dbReference>
<dbReference type="NCBIfam" id="TIGR02620">
    <property type="entry name" value="cas_VVA1548"/>
    <property type="match status" value="1"/>
</dbReference>
<dbReference type="InterPro" id="IPR013443">
    <property type="entry name" value="CRISPR-assoc_prot_Csx16"/>
</dbReference>
<evidence type="ECO:0000313" key="1">
    <source>
        <dbReference type="EMBL" id="MDP8171760.1"/>
    </source>
</evidence>
<dbReference type="EMBL" id="JASAYQ010000001">
    <property type="protein sequence ID" value="MDP8171760.1"/>
    <property type="molecule type" value="Genomic_DNA"/>
</dbReference>
<dbReference type="AlphaFoldDB" id="A0AAJ6N7R0"/>
<proteinExistence type="predicted"/>
<dbReference type="Pfam" id="PF09652">
    <property type="entry name" value="Cas_VVA1548"/>
    <property type="match status" value="1"/>
</dbReference>
<name>A0AAJ6N7R0_9PAST</name>
<protein>
    <submittedName>
        <fullName evidence="1">CRISPR-associated protein Csx16</fullName>
    </submittedName>
</protein>
<comment type="caution">
    <text evidence="1">The sequence shown here is derived from an EMBL/GenBank/DDBJ whole genome shotgun (WGS) entry which is preliminary data.</text>
</comment>
<accession>A0AAJ6N7R0</accession>
<organism evidence="1 2">
    <name type="scientific">Phocoenobacter skyensis</name>
    <dbReference type="NCBI Taxonomy" id="97481"/>
    <lineage>
        <taxon>Bacteria</taxon>
        <taxon>Pseudomonadati</taxon>
        <taxon>Pseudomonadota</taxon>
        <taxon>Gammaproteobacteria</taxon>
        <taxon>Pasteurellales</taxon>
        <taxon>Pasteurellaceae</taxon>
        <taxon>Phocoenobacter</taxon>
    </lineage>
</organism>
<evidence type="ECO:0000313" key="2">
    <source>
        <dbReference type="Proteomes" id="UP001236239"/>
    </source>
</evidence>
<gene>
    <name evidence="1" type="primary">csx16</name>
    <name evidence="1" type="ORF">QJU93_00045</name>
</gene>